<dbReference type="KEGG" id="fro:AALO17_15720"/>
<evidence type="ECO:0000313" key="1">
    <source>
        <dbReference type="EMBL" id="AMK54706.1"/>
    </source>
</evidence>
<reference evidence="1 2" key="1">
    <citation type="journal article" date="2016" name="Gut Pathog.">
        <title>Whole genome sequencing of "Faecalibaculum rodentium" ALO17, isolated from C57BL/6J laboratory mouse feces.</title>
        <authorList>
            <person name="Lim S."/>
            <person name="Chang D.H."/>
            <person name="Ahn S."/>
            <person name="Kim B.C."/>
        </authorList>
    </citation>
    <scope>NUCLEOTIDE SEQUENCE [LARGE SCALE GENOMIC DNA]</scope>
    <source>
        <strain evidence="1 2">Alo17</strain>
    </source>
</reference>
<dbReference type="Proteomes" id="UP000069771">
    <property type="component" value="Chromosome"/>
</dbReference>
<protein>
    <submittedName>
        <fullName evidence="1">Uncharacterized protein</fullName>
    </submittedName>
</protein>
<gene>
    <name evidence="1" type="ORF">AALO17_15720</name>
</gene>
<sequence length="44" mass="5265">MTQKQIDAYLRLMDPQILEERTHQDKSSVWEDCINNRPAGEYKI</sequence>
<dbReference type="EMBL" id="CP011391">
    <property type="protein sequence ID" value="AMK54706.1"/>
    <property type="molecule type" value="Genomic_DNA"/>
</dbReference>
<organism evidence="1 2">
    <name type="scientific">Faecalibaculum rodentium</name>
    <dbReference type="NCBI Taxonomy" id="1702221"/>
    <lineage>
        <taxon>Bacteria</taxon>
        <taxon>Bacillati</taxon>
        <taxon>Bacillota</taxon>
        <taxon>Erysipelotrichia</taxon>
        <taxon>Erysipelotrichales</taxon>
        <taxon>Erysipelotrichaceae</taxon>
        <taxon>Faecalibaculum</taxon>
    </lineage>
</organism>
<dbReference type="AlphaFoldDB" id="A0A140DVM9"/>
<dbReference type="RefSeq" id="WP_257721842.1">
    <property type="nucleotide sequence ID" value="NZ_CANRYF010000010.1"/>
</dbReference>
<dbReference type="STRING" id="1702221.AALO17_15720"/>
<dbReference type="GeneID" id="78479368"/>
<accession>A0A140DVM9</accession>
<keyword evidence="2" id="KW-1185">Reference proteome</keyword>
<name>A0A140DVM9_9FIRM</name>
<evidence type="ECO:0000313" key="2">
    <source>
        <dbReference type="Proteomes" id="UP000069771"/>
    </source>
</evidence>
<proteinExistence type="predicted"/>